<accession>A0A2P2JN49</accession>
<sequence>MLLMKIQFQVSSLPHHHLLANKRLCLILLLHLPLHHQHAFLILAALYCVCYHLGLERK</sequence>
<protein>
    <submittedName>
        <fullName evidence="1">Uncharacterized protein</fullName>
    </submittedName>
</protein>
<dbReference type="AlphaFoldDB" id="A0A2P2JN49"/>
<reference evidence="1" key="1">
    <citation type="submission" date="2018-02" db="EMBL/GenBank/DDBJ databases">
        <title>Rhizophora mucronata_Transcriptome.</title>
        <authorList>
            <person name="Meera S.P."/>
            <person name="Sreeshan A."/>
            <person name="Augustine A."/>
        </authorList>
    </citation>
    <scope>NUCLEOTIDE SEQUENCE</scope>
    <source>
        <tissue evidence="1">Leaf</tissue>
    </source>
</reference>
<organism evidence="1">
    <name type="scientific">Rhizophora mucronata</name>
    <name type="common">Asiatic mangrove</name>
    <dbReference type="NCBI Taxonomy" id="61149"/>
    <lineage>
        <taxon>Eukaryota</taxon>
        <taxon>Viridiplantae</taxon>
        <taxon>Streptophyta</taxon>
        <taxon>Embryophyta</taxon>
        <taxon>Tracheophyta</taxon>
        <taxon>Spermatophyta</taxon>
        <taxon>Magnoliopsida</taxon>
        <taxon>eudicotyledons</taxon>
        <taxon>Gunneridae</taxon>
        <taxon>Pentapetalae</taxon>
        <taxon>rosids</taxon>
        <taxon>fabids</taxon>
        <taxon>Malpighiales</taxon>
        <taxon>Rhizophoraceae</taxon>
        <taxon>Rhizophora</taxon>
    </lineage>
</organism>
<evidence type="ECO:0000313" key="1">
    <source>
        <dbReference type="EMBL" id="MBW94900.1"/>
    </source>
</evidence>
<name>A0A2P2JN49_RHIMU</name>
<dbReference type="EMBL" id="GGEC01014417">
    <property type="protein sequence ID" value="MBW94900.1"/>
    <property type="molecule type" value="Transcribed_RNA"/>
</dbReference>
<proteinExistence type="predicted"/>